<dbReference type="Proteomes" id="UP001277761">
    <property type="component" value="Unassembled WGS sequence"/>
</dbReference>
<feature type="transmembrane region" description="Helical" evidence="1">
    <location>
        <begin position="214"/>
        <end position="234"/>
    </location>
</feature>
<keyword evidence="3" id="KW-1185">Reference proteome</keyword>
<keyword evidence="1" id="KW-0812">Transmembrane</keyword>
<feature type="transmembrane region" description="Helical" evidence="1">
    <location>
        <begin position="411"/>
        <end position="432"/>
    </location>
</feature>
<proteinExistence type="predicted"/>
<dbReference type="PANTHER" id="PTHR35791:SF1">
    <property type="entry name" value="UPF0754 MEMBRANE PROTEIN YHEB"/>
    <property type="match status" value="1"/>
</dbReference>
<dbReference type="PANTHER" id="PTHR35791">
    <property type="entry name" value="UPF0754 MEMBRANE PROTEIN YHEB"/>
    <property type="match status" value="1"/>
</dbReference>
<accession>A0ABU4VHU3</accession>
<evidence type="ECO:0008006" key="4">
    <source>
        <dbReference type="Google" id="ProtNLM"/>
    </source>
</evidence>
<dbReference type="RefSeq" id="WP_319953158.1">
    <property type="nucleotide sequence ID" value="NZ_JAXAVX010000002.1"/>
</dbReference>
<name>A0ABU4VHU3_9ACTN</name>
<comment type="caution">
    <text evidence="2">The sequence shown here is derived from an EMBL/GenBank/DDBJ whole genome shotgun (WGS) entry which is preliminary data.</text>
</comment>
<gene>
    <name evidence="2" type="ORF">SK069_05325</name>
</gene>
<keyword evidence="1" id="KW-1133">Transmembrane helix</keyword>
<dbReference type="EMBL" id="JAXAVX010000002">
    <property type="protein sequence ID" value="MDX8151005.1"/>
    <property type="molecule type" value="Genomic_DNA"/>
</dbReference>
<feature type="transmembrane region" description="Helical" evidence="1">
    <location>
        <begin position="20"/>
        <end position="42"/>
    </location>
</feature>
<evidence type="ECO:0000313" key="2">
    <source>
        <dbReference type="EMBL" id="MDX8151005.1"/>
    </source>
</evidence>
<protein>
    <recommendedName>
        <fullName evidence="4">DUF445 family protein</fullName>
    </recommendedName>
</protein>
<evidence type="ECO:0000313" key="3">
    <source>
        <dbReference type="Proteomes" id="UP001277761"/>
    </source>
</evidence>
<organism evidence="2 3">
    <name type="scientific">Patulibacter brassicae</name>
    <dbReference type="NCBI Taxonomy" id="1705717"/>
    <lineage>
        <taxon>Bacteria</taxon>
        <taxon>Bacillati</taxon>
        <taxon>Actinomycetota</taxon>
        <taxon>Thermoleophilia</taxon>
        <taxon>Solirubrobacterales</taxon>
        <taxon>Patulibacteraceae</taxon>
        <taxon>Patulibacter</taxon>
    </lineage>
</organism>
<reference evidence="2 3" key="1">
    <citation type="submission" date="2023-11" db="EMBL/GenBank/DDBJ databases">
        <authorList>
            <person name="Xu M."/>
            <person name="Jiang T."/>
        </authorList>
    </citation>
    <scope>NUCLEOTIDE SEQUENCE [LARGE SCALE GENOMIC DNA]</scope>
    <source>
        <strain evidence="2 3">SD</strain>
    </source>
</reference>
<feature type="transmembrane region" description="Helical" evidence="1">
    <location>
        <begin position="240"/>
        <end position="263"/>
    </location>
</feature>
<keyword evidence="1" id="KW-0472">Membrane</keyword>
<evidence type="ECO:0000256" key="1">
    <source>
        <dbReference type="SAM" id="Phobius"/>
    </source>
</evidence>
<sequence>MTLATSWNVLGAEIELLHLITVPLFMGGIGYVTNWSAVWMLFNPLEFKGFRLPGLATLVKLAPRKVQQIPGVMHGGVGWQGIIPSRSAKMGSIAVDKGIAKLGSAADFYQQLEPEKIAEQILVATREDLREMVERIMEREHPQLWHDLPPAVREAVHGRVRQQLPEIVGNVTDQIGTNIDQLLDVKLMVIRHLEQQPELANRVFEDVGEKELKFMINFGFWFAFLLGFPVVWVTGAWHHWWVLPIMGTFVGWATNLVGIWMIFEPIEPRRILGVKIQGLFLRRQHEVADIYSKIIAENIVTIANIGHELLHGPRSDRTRRMIEDAMRPAIDRATGPARAAVRMLMGARKYDAVRESVAVEAVEYTLTPLQDPEFNERQSKAIRILIRDRMREMSGRDFVEMLRTAMKEDEWLLFLHGAVLGFGAGLLHLAIFG</sequence>